<gene>
    <name evidence="2" type="ORF">NV381_04095</name>
</gene>
<sequence>MTLQQNGAKSVTGDFLIRKVLLTNAVSSGACGLLLLLFPKYVTDWTGLDNRSALIGTGIFLLIVVSFLVWAATRNVVPYRGVLIFSIVDILWVVDSILLLGANGSVVTITVFGIWAIILVAVVVGIFAIFEASYCWRNRLYSK</sequence>
<keyword evidence="3" id="KW-1185">Reference proteome</keyword>
<evidence type="ECO:0000256" key="1">
    <source>
        <dbReference type="SAM" id="Phobius"/>
    </source>
</evidence>
<feature type="transmembrane region" description="Helical" evidence="1">
    <location>
        <begin position="53"/>
        <end position="70"/>
    </location>
</feature>
<keyword evidence="1" id="KW-1133">Transmembrane helix</keyword>
<dbReference type="RefSeq" id="WP_258211996.1">
    <property type="nucleotide sequence ID" value="NZ_JANQBD010000002.1"/>
</dbReference>
<protein>
    <submittedName>
        <fullName evidence="2">Uncharacterized protein</fullName>
    </submittedName>
</protein>
<feature type="transmembrane region" description="Helical" evidence="1">
    <location>
        <begin position="82"/>
        <end position="100"/>
    </location>
</feature>
<organism evidence="2 3">
    <name type="scientific">Paenibacillus radicis</name>
    <name type="common">ex Xue et al. 2023</name>
    <dbReference type="NCBI Taxonomy" id="2972489"/>
    <lineage>
        <taxon>Bacteria</taxon>
        <taxon>Bacillati</taxon>
        <taxon>Bacillota</taxon>
        <taxon>Bacilli</taxon>
        <taxon>Bacillales</taxon>
        <taxon>Paenibacillaceae</taxon>
        <taxon>Paenibacillus</taxon>
    </lineage>
</organism>
<comment type="caution">
    <text evidence="2">The sequence shown here is derived from an EMBL/GenBank/DDBJ whole genome shotgun (WGS) entry which is preliminary data.</text>
</comment>
<accession>A0ABT1YB15</accession>
<reference evidence="2 3" key="1">
    <citation type="submission" date="2022-08" db="EMBL/GenBank/DDBJ databases">
        <title>Paenibacillus endoradicis sp. nov., Paenibacillus radicibacter sp. nov and Paenibacillus pararadicis sp. nov., three cold-adapted plant growth-promoting bacteria isolated from root of Larix gmelinii in Great Khingan.</title>
        <authorList>
            <person name="Xue H."/>
        </authorList>
    </citation>
    <scope>NUCLEOTIDE SEQUENCE [LARGE SCALE GENOMIC DNA]</scope>
    <source>
        <strain evidence="2 3">N5-1-1-5</strain>
    </source>
</reference>
<dbReference type="EMBL" id="JANQBD010000002">
    <property type="protein sequence ID" value="MCR8630381.1"/>
    <property type="molecule type" value="Genomic_DNA"/>
</dbReference>
<dbReference type="Proteomes" id="UP001300012">
    <property type="component" value="Unassembled WGS sequence"/>
</dbReference>
<evidence type="ECO:0000313" key="2">
    <source>
        <dbReference type="EMBL" id="MCR8630381.1"/>
    </source>
</evidence>
<evidence type="ECO:0000313" key="3">
    <source>
        <dbReference type="Proteomes" id="UP001300012"/>
    </source>
</evidence>
<feature type="transmembrane region" description="Helical" evidence="1">
    <location>
        <begin position="106"/>
        <end position="130"/>
    </location>
</feature>
<name>A0ABT1YB15_9BACL</name>
<keyword evidence="1" id="KW-0812">Transmembrane</keyword>
<feature type="transmembrane region" description="Helical" evidence="1">
    <location>
        <begin position="21"/>
        <end position="41"/>
    </location>
</feature>
<keyword evidence="1" id="KW-0472">Membrane</keyword>
<proteinExistence type="predicted"/>